<feature type="compositionally biased region" description="Pro residues" evidence="1">
    <location>
        <begin position="182"/>
        <end position="191"/>
    </location>
</feature>
<feature type="compositionally biased region" description="Pro residues" evidence="1">
    <location>
        <begin position="164"/>
        <end position="175"/>
    </location>
</feature>
<name>A0ABY1QBG4_9BURK</name>
<dbReference type="Proteomes" id="UP001158049">
    <property type="component" value="Unassembled WGS sequence"/>
</dbReference>
<organism evidence="3 4">
    <name type="scientific">Noviherbaspirillum suwonense</name>
    <dbReference type="NCBI Taxonomy" id="1224511"/>
    <lineage>
        <taxon>Bacteria</taxon>
        <taxon>Pseudomonadati</taxon>
        <taxon>Pseudomonadota</taxon>
        <taxon>Betaproteobacteria</taxon>
        <taxon>Burkholderiales</taxon>
        <taxon>Oxalobacteraceae</taxon>
        <taxon>Noviherbaspirillum</taxon>
    </lineage>
</organism>
<keyword evidence="2" id="KW-0812">Transmembrane</keyword>
<dbReference type="InterPro" id="IPR010419">
    <property type="entry name" value="CO_DH_gsu"/>
</dbReference>
<accession>A0ABY1QBG4</accession>
<evidence type="ECO:0008006" key="5">
    <source>
        <dbReference type="Google" id="ProtNLM"/>
    </source>
</evidence>
<evidence type="ECO:0000256" key="1">
    <source>
        <dbReference type="SAM" id="MobiDB-lite"/>
    </source>
</evidence>
<gene>
    <name evidence="3" type="ORF">SAMN06295970_10961</name>
</gene>
<feature type="region of interest" description="Disordered" evidence="1">
    <location>
        <begin position="156"/>
        <end position="196"/>
    </location>
</feature>
<reference evidence="3 4" key="1">
    <citation type="submission" date="2017-05" db="EMBL/GenBank/DDBJ databases">
        <authorList>
            <person name="Varghese N."/>
            <person name="Submissions S."/>
        </authorList>
    </citation>
    <scope>NUCLEOTIDE SEQUENCE [LARGE SCALE GENOMIC DNA]</scope>
    <source>
        <strain evidence="3 4">DSM 26001</strain>
    </source>
</reference>
<evidence type="ECO:0000313" key="3">
    <source>
        <dbReference type="EMBL" id="SMP63358.1"/>
    </source>
</evidence>
<keyword evidence="2" id="KW-0472">Membrane</keyword>
<proteinExistence type="predicted"/>
<dbReference type="Gene3D" id="3.30.530.20">
    <property type="match status" value="1"/>
</dbReference>
<dbReference type="RefSeq" id="WP_283442737.1">
    <property type="nucleotide sequence ID" value="NZ_FXUL01000009.1"/>
</dbReference>
<dbReference type="SUPFAM" id="SSF55961">
    <property type="entry name" value="Bet v1-like"/>
    <property type="match status" value="1"/>
</dbReference>
<dbReference type="CDD" id="cd05018">
    <property type="entry name" value="CoxG"/>
    <property type="match status" value="1"/>
</dbReference>
<comment type="caution">
    <text evidence="3">The sequence shown here is derived from an EMBL/GenBank/DDBJ whole genome shotgun (WGS) entry which is preliminary data.</text>
</comment>
<feature type="transmembrane region" description="Helical" evidence="2">
    <location>
        <begin position="213"/>
        <end position="231"/>
    </location>
</feature>
<keyword evidence="2" id="KW-1133">Transmembrane helix</keyword>
<dbReference type="PANTHER" id="PTHR38588:SF1">
    <property type="entry name" value="BLL0334 PROTEIN"/>
    <property type="match status" value="1"/>
</dbReference>
<dbReference type="PANTHER" id="PTHR38588">
    <property type="entry name" value="BLL0334 PROTEIN"/>
    <property type="match status" value="1"/>
</dbReference>
<evidence type="ECO:0000256" key="2">
    <source>
        <dbReference type="SAM" id="Phobius"/>
    </source>
</evidence>
<keyword evidence="4" id="KW-1185">Reference proteome</keyword>
<evidence type="ECO:0000313" key="4">
    <source>
        <dbReference type="Proteomes" id="UP001158049"/>
    </source>
</evidence>
<sequence>MELTGAMLMAAPREKVWQALNDPNVLVHCIPGCEEVQQISATETHTRVLLKMGPVRARFVGKIFMSDIRPAEGCTLDFQGSGGAAGFARGKSVVTLESEGSEGESTRLQYSANASVGGKLGQIGGRMIDASAKQMAEQFFSALQAQLAGAPTIGAGFPADTPVTAPPVPEQPAPQPASQAAPLPPSPPPYQPVSATRTVAPASSPLMAEGVRALWFCLGALSTGFGVWLAVQLTR</sequence>
<dbReference type="InterPro" id="IPR023393">
    <property type="entry name" value="START-like_dom_sf"/>
</dbReference>
<dbReference type="Pfam" id="PF06240">
    <property type="entry name" value="COXG"/>
    <property type="match status" value="1"/>
</dbReference>
<dbReference type="EMBL" id="FXUL01000009">
    <property type="protein sequence ID" value="SMP63358.1"/>
    <property type="molecule type" value="Genomic_DNA"/>
</dbReference>
<protein>
    <recommendedName>
        <fullName evidence="5">Carbon monoxide dehydrogenase</fullName>
    </recommendedName>
</protein>